<dbReference type="SUPFAM" id="SSF50249">
    <property type="entry name" value="Nucleic acid-binding proteins"/>
    <property type="match status" value="3"/>
</dbReference>
<dbReference type="OrthoDB" id="21095at2759"/>
<dbReference type="GO" id="GO:0005634">
    <property type="term" value="C:nucleus"/>
    <property type="evidence" value="ECO:0007669"/>
    <property type="project" value="TreeGrafter"/>
</dbReference>
<dbReference type="Pfam" id="PF09103">
    <property type="entry name" value="BRCA-2_OB1"/>
    <property type="match status" value="1"/>
</dbReference>
<dbReference type="CDD" id="cd04494">
    <property type="entry name" value="BRCA2DBD_OB2"/>
    <property type="match status" value="1"/>
</dbReference>
<feature type="region of interest" description="Disordered" evidence="6">
    <location>
        <begin position="3439"/>
        <end position="3471"/>
    </location>
</feature>
<evidence type="ECO:0000256" key="6">
    <source>
        <dbReference type="SAM" id="MobiDB-lite"/>
    </source>
</evidence>
<dbReference type="InterPro" id="IPR012340">
    <property type="entry name" value="NA-bd_OB-fold"/>
</dbReference>
<evidence type="ECO:0000256" key="1">
    <source>
        <dbReference type="ARBA" id="ARBA00022737"/>
    </source>
</evidence>
<feature type="region of interest" description="Disordered" evidence="6">
    <location>
        <begin position="3515"/>
        <end position="3558"/>
    </location>
</feature>
<dbReference type="PANTHER" id="PTHR11289">
    <property type="entry name" value="BREAST CANCER TYPE 2 SUSCEPTIBILITY PROTEIN BRCA2"/>
    <property type="match status" value="1"/>
</dbReference>
<dbReference type="GO" id="GO:0003677">
    <property type="term" value="F:DNA binding"/>
    <property type="evidence" value="ECO:0007669"/>
    <property type="project" value="UniProtKB-KW"/>
</dbReference>
<dbReference type="CDD" id="cd04493">
    <property type="entry name" value="BRCA2DBD_OB1"/>
    <property type="match status" value="1"/>
</dbReference>
<feature type="compositionally biased region" description="Polar residues" evidence="6">
    <location>
        <begin position="585"/>
        <end position="603"/>
    </location>
</feature>
<dbReference type="PIRSF" id="PIRSF002397">
    <property type="entry name" value="BRCA2"/>
    <property type="match status" value="1"/>
</dbReference>
<organism evidence="8 9">
    <name type="scientific">Platysternon megacephalum</name>
    <name type="common">big-headed turtle</name>
    <dbReference type="NCBI Taxonomy" id="55544"/>
    <lineage>
        <taxon>Eukaryota</taxon>
        <taxon>Metazoa</taxon>
        <taxon>Chordata</taxon>
        <taxon>Craniata</taxon>
        <taxon>Vertebrata</taxon>
        <taxon>Euteleostomi</taxon>
        <taxon>Archelosauria</taxon>
        <taxon>Testudinata</taxon>
        <taxon>Testudines</taxon>
        <taxon>Cryptodira</taxon>
        <taxon>Durocryptodira</taxon>
        <taxon>Testudinoidea</taxon>
        <taxon>Platysternidae</taxon>
        <taxon>Platysternon</taxon>
    </lineage>
</organism>
<dbReference type="Gene3D" id="2.40.50.140">
    <property type="entry name" value="Nucleic acid-binding proteins"/>
    <property type="match status" value="3"/>
</dbReference>
<evidence type="ECO:0000256" key="2">
    <source>
        <dbReference type="ARBA" id="ARBA00022763"/>
    </source>
</evidence>
<dbReference type="Proteomes" id="UP000297703">
    <property type="component" value="Unassembled WGS sequence"/>
</dbReference>
<feature type="region of interest" description="Disordered" evidence="6">
    <location>
        <begin position="1242"/>
        <end position="1261"/>
    </location>
</feature>
<dbReference type="InterPro" id="IPR002093">
    <property type="entry name" value="BRCA2_repeat"/>
</dbReference>
<proteinExistence type="predicted"/>
<feature type="domain" description="Tower" evidence="7">
    <location>
        <begin position="2968"/>
        <end position="3009"/>
    </location>
</feature>
<feature type="region of interest" description="Disordered" evidence="6">
    <location>
        <begin position="43"/>
        <end position="76"/>
    </location>
</feature>
<sequence length="3574" mass="402072">MEKKMADKPVERPTFFEIFKARCSESDLGPISLNWFEELSTEAPSYESETSEKPEYRAGWLDQSATKTPRGKPSTYSQLASTPMIFKEQSVTLPLLSSPIKELGQKKIEAGKVNLVNKEHRTSPHVMKTKFDQTDEIFSPLNTSLNVSPAALRDIYRTPQRNNIPVRCGRLFCTPKLLEVKTPKCISEGLGAEVDPDMSWSSSLATPPTLSATVIIARGNDSISGAKQHDERITMVLHNFFSSHGKRPEKNDINVLSIPETVNLNTEIDVKDHELEKMLDGSFGEMNSLEDRFHISIKSDGNKMAQNALEDGEMHEMTIDMPDAGEHVLSVCHTSGKHLQEVKTTNWTTKTHFDKMTSVLLQETNEVMGNFKDACLRCERELDSPRCELFTTHIPNNRIQKPSENRKFTREDMPSSLTSEWSQLNLSGLDVTQLEKISARDTCSPSSVCSKKRSEGKLALVTKEHANFSTFETSLLNTASLIKAEKLLNINWSEHIENETKTYEKYSTSETSLMHSVSLSVQDPPLVKGCAAEKVSEVNFLDCSSLMENTNFTVYPEVHNCFHKHLKEHSKSSITDVTSHPVICNASTPNNPDGTKWSTNNENTPRRSGLKSTSVLSSLKKRPKRFIYTINNVSPYQEGKVQKEIKTGSSSHSASSHSEFESCTFKGPDTANNDDQDLLVSSAERKSLRSDTEENSMLLSKYATRADRIDNSPNSSFNNRMIHQDLKDVLKNNSREHQPASLDCSETSNTPKEYLVVSSNSRNVLSVKHKVIATACLLATKHSEMDFGRIKHVVQCPKKDEMDMHTNVNPNNDTVILQIFKDQPGEPSSDNEQLVEMEQEPVSMKNCHFNDTLSEINLDISKNNSVCCNKNRSGDKNDVTDHLPIDECKAVTLPPLVIQPYKNSSTMLNRERKTDTVPFSKVIAADQETESIEKNENKLQTAANKNTVTIENDKKLFDHKDCGSLQVVNSEKSTLPELALKMRPEQIVSGFVTQEPEPNVEDKYCIKKVIKLPSKHVASDKDLYSKKHLCLDIKSKENPEDKEKWSGHASFNGHSLNESFGGFQTASNKQIKLSENSITKGKMLFKDMEGECLEDFSRDGIKNISNQITKENVKISPVVDNKLDTNYSHGFDSQASLVEPKNAQGILPESTDSSLQNLPRNQQPQLNRTLTASQEAEITELSNILEETNSQFEFTQFRKQSNMVQNNSSEVSGCVDINETTNLKNISDMWQDADFDDSFETEAQRVNDKSSKHTNTNEESTMMGNVKEERDIFQKNNCEVTSTNLCRNANKTPLVPSFSVPTQDSFSNFGGFSSAGGKKMNISNEVLMRAAKLFSNLDGDGEMFKSTEMNPISGYSNRHTTSRRNVSRCLTEKDNYCGESLKDANVEYQNTLKNNEENINTSMQIYKENQEESTKNIVENDCISSSTKMNNLKVIKYSRHKMENGLSSSENQNQTLNISKKKEESDTQSQYSLQEGLSDLTCLSEVSKTEEILTLNISDETELDPDKNEQKIKNLDDFQTASRSNISVSQAPLDKLHLFETCTEKELDNISSNSNREMRNSVNMKGIEATSVKKNINVNQNKSKIGFDHQQVSIQQDTDFEIKNIKQNNMTSFHTASGKRVIITDESLTKAKQIFAEENVFLENKHNSGNFEDSEIQALKKKKYNKDFIKDCELFAEITPKYYQEMLNLTGNLVSKELDNPPKKILDDSLIKQPVDVETVKKLSVEVHLSANLGKEPEEHLETSFSKKPVCMAIGKSGLGFYTGNSKKNSPSEASLFEARKLFAEGNLENSPTKSTFIVSAIDQIATDLHLKEVSDILAEHPIYINMKNILTVKDDKIKNDSLYLTHRDERCSFNLKDDCKGSDFQHSNDSSHDVNCFPENMDSVSQDQPLVSLTADKNNLLRSEETFQNESYVNQNCDLKFLDAKNVLKIAATEVAGSNAKFSKDGLVAFSTARGKTVTVSYDALKRVRQMFPENCDKSRKQNTETKSETNQNEIAANCSETLDSAKCPTSANSSNVDKSETYNSATCHFPNVNENNYEDEQALQHNRNKSADIGSEPSPQTSCFQVNDTFSGLCKSPNKLNHHQSDFSTGNYGFFSTASGKPVQLSEDSLKKARSLFSEIENNNSSDQQCVSELKCDYDASSVGDQVEKFVGTGSTSALRKSEVAISQEKRFSNPKLISNATFGFSTASGKQVLVSENAFLKVKQVFDDTASSKYCFADQLSSRQDPVTALKSSVNYVGATKAVDEASLKSKIQDTRNEKLDLTNSCPVEMKPLQNIYNIKIPVCAPHSEKDKHLTLLNSFTLSEETRLFEKEHHGLSRMEMEAEAVSCNAPTKTKLDVYHLTCSQSSEKYLETEAVESAKAFMEDDKLTDFGVENNTKKSLFFCRKIDKNCPLNMRIGKRRMEEKTSLGEPPIKRQLLPEFDRTENPHKSLKASKSTPDGTMKDRRKFMYHIPLKPETCVPFSATKERQEVKNPNLTIPDQGFEGFKSKSNIFQHHMLRQSLSGTSGFFTPFNKISAEESEKRKNLPVLSKTAKTFVPPFKVKTNVSTNEQHGSKRLDSLINKNMNRDKELKDVTIQPNTGQTEDYQSEEKDCTNQVTACNLGDNGNGDSDLMEMIANLHCARNLQEMRIRKKHRQNIRPQPGSLYLMKTSAAKRISLKAAVEEKSPSTYSIEQLHMYGVSKHCIKVNSINAESFQFLIQDFFSKEYLLAGHGIQLADGGWLIPTDRGKAGKEEFYRALCDTPGVDPKLITEAWVYNHYRWIVWKLAAMEISFPQEFANRCLTPERVLLQLKYRYDLEIDKSQRSAIKKIVERDDTAAKTLILCVSKIISNENMSDICSNKNIVESKKRAAVIEVTDGWYGVRALLDPPLQALLHGRRLTVGQKIIVHGAELVGSQDACTPLETPDSLMLKISANSTRRARWHAKLGFHQDPRPFPLPLSSLFSEGGTVGCIDIVIQRAYPIQWVEKIPTGSYVFRNGRAEEREAAKHAENRQKHLEALFSQIQVEFEQHEDKPQRRALRSCALTRQQIHTLQDGAELYEAIQNASDPGCMEGCLSEEQLKALNTHRQILNDKKQAQIQAEFKKAIESAEREEHGCSKRDVSTVWKLRVVDYRKQEKDKAIILNIWRPLLDVCSLLKEGGRYRIYQLVASQSKGKSDTVNVQLTATNKTQYLQLQASQELLLQIYIPRKALQFSMLLDPSFRPACAEVDLVGFIVSVSKRTGFTTLVYLSDEDHNLVAIKIWTDLKQLAVEDIINPFTLISASNLQWRSEFKSEIPTLFAGDLSIFSASPKDRYLQERFNKLKNTTENVNCFCNDAERKLMNLLQINDPQPYNLPKEYGLDHLSPSWKSGPDAENKCLISSPNSEIKYQRSLPASKHDLKLVPQGSEQMTPHTSYSEEPPKNCKKRKALDLLCKIPSPPPVTPINSFVSPSLKKAFQPPRSSGVQFNKSLKRTNPNTGHINSFKRTNETAPLPENDLVADEELAMINTQVLLYSLPEEKKIDCVDESTSAISNDPSDHLLLKNNSPKSAAETKTSQNSTEGAEAPGKDTRETEGLLVIQKKLQRLKKRKCY</sequence>
<keyword evidence="2" id="KW-0227">DNA damage</keyword>
<feature type="region of interest" description="Disordered" evidence="6">
    <location>
        <begin position="581"/>
        <end position="615"/>
    </location>
</feature>
<dbReference type="GO" id="GO:0006355">
    <property type="term" value="P:regulation of DNA-templated transcription"/>
    <property type="evidence" value="ECO:0007669"/>
    <property type="project" value="TreeGrafter"/>
</dbReference>
<feature type="compositionally biased region" description="Polar residues" evidence="6">
    <location>
        <begin position="3525"/>
        <end position="3543"/>
    </location>
</feature>
<dbReference type="InterPro" id="IPR015188">
    <property type="entry name" value="BRCA2_OB_3"/>
</dbReference>
<dbReference type="Pfam" id="PF00634">
    <property type="entry name" value="BRCA2"/>
    <property type="match status" value="5"/>
</dbReference>
<feature type="compositionally biased region" description="Basic and acidic residues" evidence="6">
    <location>
        <begin position="1242"/>
        <end position="1251"/>
    </location>
</feature>
<comment type="caution">
    <text evidence="8">The sequence shown here is derived from an EMBL/GenBank/DDBJ whole genome shotgun (WGS) entry which is preliminary data.</text>
</comment>
<dbReference type="PROSITE" id="PS50138">
    <property type="entry name" value="BRCA2_REPEAT"/>
    <property type="match status" value="6"/>
</dbReference>
<keyword evidence="9" id="KW-1185">Reference proteome</keyword>
<dbReference type="InterPro" id="IPR036315">
    <property type="entry name" value="BRCA2_hlx_sf"/>
</dbReference>
<dbReference type="Gene3D" id="6.10.70.10">
    <property type="match status" value="1"/>
</dbReference>
<dbReference type="STRING" id="55544.A0A4D9EIK0"/>
<dbReference type="InterPro" id="IPR055077">
    <property type="entry name" value="BRCA2_TR2"/>
</dbReference>
<evidence type="ECO:0000313" key="8">
    <source>
        <dbReference type="EMBL" id="TFK06200.1"/>
    </source>
</evidence>
<dbReference type="InterPro" id="IPR015187">
    <property type="entry name" value="BRCA2_OB_1"/>
</dbReference>
<reference evidence="8 9" key="2">
    <citation type="submission" date="2019-04" db="EMBL/GenBank/DDBJ databases">
        <title>The genome sequence of big-headed turtle.</title>
        <authorList>
            <person name="Gong S."/>
        </authorList>
    </citation>
    <scope>NUCLEOTIDE SEQUENCE [LARGE SCALE GENOMIC DNA]</scope>
    <source>
        <strain evidence="8">DO16091913</strain>
        <tissue evidence="8">Muscle</tissue>
    </source>
</reference>
<dbReference type="Pfam" id="PF09169">
    <property type="entry name" value="BRCA-2_helical"/>
    <property type="match status" value="1"/>
</dbReference>
<dbReference type="SMART" id="SM01341">
    <property type="entry name" value="Tower"/>
    <property type="match status" value="1"/>
</dbReference>
<keyword evidence="1" id="KW-0677">Repeat</keyword>
<dbReference type="InterPro" id="IPR015525">
    <property type="entry name" value="BRCA2"/>
</dbReference>
<keyword evidence="4" id="KW-0233">DNA recombination</keyword>
<dbReference type="FunFam" id="2.40.50.140:FF:000205">
    <property type="entry name" value="Breast cancer susceptibility protein 2"/>
    <property type="match status" value="1"/>
</dbReference>
<keyword evidence="3" id="KW-0238">DNA-binding</keyword>
<dbReference type="InterPro" id="IPR048262">
    <property type="entry name" value="BRCA2_OB_2_dom"/>
</dbReference>
<dbReference type="EMBL" id="QXTE01000100">
    <property type="protein sequence ID" value="TFK06200.1"/>
    <property type="molecule type" value="Genomic_DNA"/>
</dbReference>
<dbReference type="Pfam" id="PF22687">
    <property type="entry name" value="BRCA2_TR2"/>
    <property type="match status" value="1"/>
</dbReference>
<dbReference type="Pfam" id="PF09104">
    <property type="entry name" value="BRCA-2_OB3"/>
    <property type="match status" value="1"/>
</dbReference>
<name>A0A4D9EIK0_9SAUR</name>
<accession>A0A4D9EIK0</accession>
<dbReference type="GO" id="GO:0000724">
    <property type="term" value="P:double-strand break repair via homologous recombination"/>
    <property type="evidence" value="ECO:0007669"/>
    <property type="project" value="InterPro"/>
</dbReference>
<evidence type="ECO:0000256" key="4">
    <source>
        <dbReference type="ARBA" id="ARBA00023172"/>
    </source>
</evidence>
<evidence type="ECO:0000256" key="5">
    <source>
        <dbReference type="ARBA" id="ARBA00023204"/>
    </source>
</evidence>
<dbReference type="InterPro" id="IPR015252">
    <property type="entry name" value="BRCA2_hlx"/>
</dbReference>
<dbReference type="SUPFAM" id="SSF81878">
    <property type="entry name" value="BRCA2 tower domain"/>
    <property type="match status" value="1"/>
</dbReference>
<dbReference type="SUPFAM" id="SSF81872">
    <property type="entry name" value="BRCA2 helical domain"/>
    <property type="match status" value="1"/>
</dbReference>
<feature type="region of interest" description="Disordered" evidence="6">
    <location>
        <begin position="2407"/>
        <end position="2446"/>
    </location>
</feature>
<feature type="region of interest" description="Disordered" evidence="6">
    <location>
        <begin position="638"/>
        <end position="675"/>
    </location>
</feature>
<gene>
    <name evidence="8" type="ORF">DR999_PMT11132</name>
</gene>
<keyword evidence="5" id="KW-0234">DNA repair</keyword>
<evidence type="ECO:0000259" key="7">
    <source>
        <dbReference type="SMART" id="SM01341"/>
    </source>
</evidence>
<dbReference type="InterPro" id="IPR015205">
    <property type="entry name" value="Tower_dom"/>
</dbReference>
<dbReference type="Pfam" id="PF21318">
    <property type="entry name" value="BRCA2DBD_OB2"/>
    <property type="match status" value="1"/>
</dbReference>
<dbReference type="Pfam" id="PF09121">
    <property type="entry name" value="Tower"/>
    <property type="match status" value="1"/>
</dbReference>
<feature type="compositionally biased region" description="Polar residues" evidence="6">
    <location>
        <begin position="3442"/>
        <end position="3467"/>
    </location>
</feature>
<evidence type="ECO:0000313" key="9">
    <source>
        <dbReference type="Proteomes" id="UP000297703"/>
    </source>
</evidence>
<dbReference type="PANTHER" id="PTHR11289:SF0">
    <property type="entry name" value="BREAST CANCER TYPE 2 SUSCEPTIBILITY PROTEIN"/>
    <property type="match status" value="1"/>
</dbReference>
<evidence type="ECO:0000256" key="3">
    <source>
        <dbReference type="ARBA" id="ARBA00023125"/>
    </source>
</evidence>
<reference evidence="8 9" key="1">
    <citation type="submission" date="2019-04" db="EMBL/GenBank/DDBJ databases">
        <title>Draft genome of the big-headed turtle Platysternon megacephalum.</title>
        <authorList>
            <person name="Gong S."/>
        </authorList>
    </citation>
    <scope>NUCLEOTIDE SEQUENCE [LARGE SCALE GENOMIC DNA]</scope>
    <source>
        <strain evidence="8">DO16091913</strain>
        <tissue evidence="8">Muscle</tissue>
    </source>
</reference>
<protein>
    <submittedName>
        <fullName evidence="8">Breast cancer type 2 susceptibility protein</fullName>
    </submittedName>
</protein>